<evidence type="ECO:0000313" key="2">
    <source>
        <dbReference type="Proteomes" id="UP000015103"/>
    </source>
</evidence>
<dbReference type="AlphaFoldDB" id="T1H9U8"/>
<evidence type="ECO:0000313" key="1">
    <source>
        <dbReference type="EnsemblMetazoa" id="RPRC000802-PA"/>
    </source>
</evidence>
<dbReference type="PANTHER" id="PTHR47027">
    <property type="entry name" value="REVERSE TRANSCRIPTASE DOMAIN-CONTAINING PROTEIN"/>
    <property type="match status" value="1"/>
</dbReference>
<sequence length="166" mass="18698">LLAYADDIDVVGRTVDAVKDAFLRIEANGRRLGLEVNEEKTKFLSTDPTQKEPLRIRDYAFENVAEFVYLGSLVTADNDVSQEIGRRLLSANRCYYGLNKRKETPNLGCARPSFGLLWHTRQKPGPSQRQTNTVCRCSRESYCAKSTAQYVKARPGDVGRIGSYMI</sequence>
<proteinExistence type="predicted"/>
<name>T1H9U8_RHOPR</name>
<dbReference type="InParanoid" id="T1H9U8"/>
<dbReference type="VEuPathDB" id="VectorBase:RPRC000802"/>
<keyword evidence="2" id="KW-1185">Reference proteome</keyword>
<accession>T1H9U8</accession>
<dbReference type="Proteomes" id="UP000015103">
    <property type="component" value="Unassembled WGS sequence"/>
</dbReference>
<dbReference type="eggNOG" id="ENOG502TBGJ">
    <property type="taxonomic scope" value="Eukaryota"/>
</dbReference>
<dbReference type="HOGENOM" id="CLU_1606828_0_0_1"/>
<reference evidence="1" key="1">
    <citation type="submission" date="2015-05" db="UniProtKB">
        <authorList>
            <consortium name="EnsemblMetazoa"/>
        </authorList>
    </citation>
    <scope>IDENTIFICATION</scope>
</reference>
<organism evidence="1 2">
    <name type="scientific">Rhodnius prolixus</name>
    <name type="common">Triatomid bug</name>
    <dbReference type="NCBI Taxonomy" id="13249"/>
    <lineage>
        <taxon>Eukaryota</taxon>
        <taxon>Metazoa</taxon>
        <taxon>Ecdysozoa</taxon>
        <taxon>Arthropoda</taxon>
        <taxon>Hexapoda</taxon>
        <taxon>Insecta</taxon>
        <taxon>Pterygota</taxon>
        <taxon>Neoptera</taxon>
        <taxon>Paraneoptera</taxon>
        <taxon>Hemiptera</taxon>
        <taxon>Heteroptera</taxon>
        <taxon>Panheteroptera</taxon>
        <taxon>Cimicomorpha</taxon>
        <taxon>Reduviidae</taxon>
        <taxon>Triatominae</taxon>
        <taxon>Rhodnius</taxon>
    </lineage>
</organism>
<dbReference type="InterPro" id="IPR000477">
    <property type="entry name" value="RT_dom"/>
</dbReference>
<protein>
    <submittedName>
        <fullName evidence="1">Reverse transcriptase domain-containing protein</fullName>
    </submittedName>
</protein>
<dbReference type="PROSITE" id="PS50878">
    <property type="entry name" value="RT_POL"/>
    <property type="match status" value="1"/>
</dbReference>
<dbReference type="EMBL" id="ACPB03032987">
    <property type="status" value="NOT_ANNOTATED_CDS"/>
    <property type="molecule type" value="Genomic_DNA"/>
</dbReference>
<dbReference type="EnsemblMetazoa" id="RPRC000802-RA">
    <property type="protein sequence ID" value="RPRC000802-PA"/>
    <property type="gene ID" value="RPRC000802"/>
</dbReference>
<dbReference type="PANTHER" id="PTHR47027:SF29">
    <property type="entry name" value="C2H2-TYPE DOMAIN-CONTAINING PROTEIN"/>
    <property type="match status" value="1"/>
</dbReference>